<gene>
    <name evidence="1" type="ORF">X798_04348</name>
</gene>
<evidence type="ECO:0000313" key="1">
    <source>
        <dbReference type="EMBL" id="OZC08667.1"/>
    </source>
</evidence>
<dbReference type="Proteomes" id="UP000242913">
    <property type="component" value="Unassembled WGS sequence"/>
</dbReference>
<accession>A0A238BTK5</accession>
<sequence>MHVRHHLSRGVIGDLLTVLNPIAVTDNALPEVSSNYQLDPVIDIRLILGWHWGLRQLDTSISHLHLSYVLQSHLISGVYCIELH</sequence>
<evidence type="ECO:0000313" key="2">
    <source>
        <dbReference type="Proteomes" id="UP000242913"/>
    </source>
</evidence>
<name>A0A238BTK5_9BILA</name>
<organism evidence="1 2">
    <name type="scientific">Onchocerca flexuosa</name>
    <dbReference type="NCBI Taxonomy" id="387005"/>
    <lineage>
        <taxon>Eukaryota</taxon>
        <taxon>Metazoa</taxon>
        <taxon>Ecdysozoa</taxon>
        <taxon>Nematoda</taxon>
        <taxon>Chromadorea</taxon>
        <taxon>Rhabditida</taxon>
        <taxon>Spirurina</taxon>
        <taxon>Spiruromorpha</taxon>
        <taxon>Filarioidea</taxon>
        <taxon>Onchocercidae</taxon>
        <taxon>Onchocerca</taxon>
    </lineage>
</organism>
<protein>
    <submittedName>
        <fullName evidence="1">Uncharacterized protein</fullName>
    </submittedName>
</protein>
<dbReference type="EMBL" id="KZ270005">
    <property type="protein sequence ID" value="OZC08667.1"/>
    <property type="molecule type" value="Genomic_DNA"/>
</dbReference>
<proteinExistence type="predicted"/>
<keyword evidence="2" id="KW-1185">Reference proteome</keyword>
<dbReference type="AlphaFoldDB" id="A0A238BTK5"/>
<reference evidence="1 2" key="1">
    <citation type="submission" date="2015-12" db="EMBL/GenBank/DDBJ databases">
        <title>Draft genome of the nematode, Onchocerca flexuosa.</title>
        <authorList>
            <person name="Mitreva M."/>
        </authorList>
    </citation>
    <scope>NUCLEOTIDE SEQUENCE [LARGE SCALE GENOMIC DNA]</scope>
    <source>
        <strain evidence="1">Red Deer</strain>
    </source>
</reference>